<evidence type="ECO:0000256" key="3">
    <source>
        <dbReference type="ARBA" id="ARBA00022723"/>
    </source>
</evidence>
<evidence type="ECO:0000256" key="8">
    <source>
        <dbReference type="HAMAP-Rule" id="MF_01961"/>
    </source>
</evidence>
<sequence length="730" mass="80682">MEHNMNGDISKCPFHSTQKRSAGGGTSNRDWWPNELKLNILRQNASKNNPMGEHFDYAKAFKSVDYTALKQDVIDLMTDSQDWWPADYGHYGGFMIRMAWHSAGTYRVGDGRGGAGSGTHRFAPLNSWPDNGNLDKARLLLWPVKKKYGNKISWADLMILAGNCALESMGFKTFGFAGGREDVWEPEQDIYWGSETGWLDNDDRYDTSDGDLEGHLGAVHMGLIYVNPEGPNGQPDPLKSAHDIRITFGRMAMNDEETVALVAGGHTFGKAHGAADPDQYVGVEPHGASIEEMSTGWKNTFQTGVLDDTITSGLEGAWTPNPIQWDHDYFDVLLNYNWELTKSPAGAHQWTPTNPDAKKAPKAGGNGEQALMMSTADMALKMDPGFREISERFHKDHAAFEDAFARAWFKLTHRDMGPIDRYLGPEVPSETLIWQDPIPKVNYSLNDSDIVSLKKMILASGLSISELVKTAWASASTFRGSDKRGGANGARIRLEPQRSWEVNNPVELNKVLNVLEGIQNEFSGTISMADLIVLAGTAAIEEAARNAGHTINVPFTQGRGDASQEQTDLESFSHLEPLADGFRNYMNSKLEVAGEDLLIDRANLLTLSIPEMTALVGGLRVLGANYDGSDYGVFTSNVGSLTNDFFTNILEFTYTWSATSEDETIFEGRDRRTGAIKFKGTRADLIFGSNTELRAVCEVYGANDGEARFVNDFVAAWTKVMNLDRFDLNQ</sequence>
<comment type="catalytic activity">
    <reaction evidence="8 9">
        <text>H2O2 + AH2 = A + 2 H2O</text>
        <dbReference type="Rhea" id="RHEA:30275"/>
        <dbReference type="ChEBI" id="CHEBI:13193"/>
        <dbReference type="ChEBI" id="CHEBI:15377"/>
        <dbReference type="ChEBI" id="CHEBI:16240"/>
        <dbReference type="ChEBI" id="CHEBI:17499"/>
        <dbReference type="EC" id="1.11.1.21"/>
    </reaction>
</comment>
<feature type="active site" description="Proton acceptor" evidence="8">
    <location>
        <position position="101"/>
    </location>
</feature>
<evidence type="ECO:0000256" key="7">
    <source>
        <dbReference type="ARBA" id="ARBA00049145"/>
    </source>
</evidence>
<reference evidence="12 13" key="1">
    <citation type="submission" date="2023-09" db="EMBL/GenBank/DDBJ databases">
        <authorList>
            <person name="Rey-Velasco X."/>
        </authorList>
    </citation>
    <scope>NUCLEOTIDE SEQUENCE [LARGE SCALE GENOMIC DNA]</scope>
    <source>
        <strain evidence="12 13">W332</strain>
    </source>
</reference>
<feature type="domain" description="Plant heme peroxidase family profile" evidence="11">
    <location>
        <begin position="134"/>
        <end position="446"/>
    </location>
</feature>
<dbReference type="GO" id="GO:0004601">
    <property type="term" value="F:peroxidase activity"/>
    <property type="evidence" value="ECO:0007669"/>
    <property type="project" value="UniProtKB-KW"/>
</dbReference>
<dbReference type="NCBIfam" id="TIGR00198">
    <property type="entry name" value="cat_per_HPI"/>
    <property type="match status" value="1"/>
</dbReference>
<dbReference type="Gene3D" id="1.10.520.10">
    <property type="match status" value="2"/>
</dbReference>
<keyword evidence="13" id="KW-1185">Reference proteome</keyword>
<comment type="catalytic activity">
    <reaction evidence="7 8 9">
        <text>2 H2O2 = O2 + 2 H2O</text>
        <dbReference type="Rhea" id="RHEA:20309"/>
        <dbReference type="ChEBI" id="CHEBI:15377"/>
        <dbReference type="ChEBI" id="CHEBI:15379"/>
        <dbReference type="ChEBI" id="CHEBI:16240"/>
        <dbReference type="EC" id="1.11.1.21"/>
    </reaction>
</comment>
<dbReference type="InterPro" id="IPR002016">
    <property type="entry name" value="Haem_peroxidase"/>
</dbReference>
<dbReference type="InterPro" id="IPR000763">
    <property type="entry name" value="Catalase_peroxidase"/>
</dbReference>
<dbReference type="PRINTS" id="PR00458">
    <property type="entry name" value="PEROXIDASE"/>
</dbReference>
<feature type="cross-link" description="Tryptophyl-tyrosyl-methioninium (Tyr-Met) (with Trp-100)" evidence="8">
    <location>
        <begin position="225"/>
        <end position="251"/>
    </location>
</feature>
<dbReference type="PANTHER" id="PTHR30555:SF0">
    <property type="entry name" value="CATALASE-PEROXIDASE"/>
    <property type="match status" value="1"/>
</dbReference>
<dbReference type="CDD" id="cd00649">
    <property type="entry name" value="catalase_peroxidase_1"/>
    <property type="match status" value="1"/>
</dbReference>
<dbReference type="PANTHER" id="PTHR30555">
    <property type="entry name" value="HYDROPEROXIDASE I, BIFUNCTIONAL CATALASE-PEROXIDASE"/>
    <property type="match status" value="1"/>
</dbReference>
<dbReference type="PROSITE" id="PS00435">
    <property type="entry name" value="PEROXIDASE_1"/>
    <property type="match status" value="1"/>
</dbReference>
<organism evidence="12 13">
    <name type="scientific">Microcosmobacter mediterraneus</name>
    <dbReference type="NCBI Taxonomy" id="3075607"/>
    <lineage>
        <taxon>Bacteria</taxon>
        <taxon>Pseudomonadati</taxon>
        <taxon>Bacteroidota</taxon>
        <taxon>Flavobacteriia</taxon>
        <taxon>Flavobacteriales</taxon>
        <taxon>Flavobacteriaceae</taxon>
        <taxon>Microcosmobacter</taxon>
    </lineage>
</organism>
<protein>
    <recommendedName>
        <fullName evidence="8 9">Catalase-peroxidase</fullName>
        <shortName evidence="8">CP</shortName>
        <ecNumber evidence="8 9">1.11.1.21</ecNumber>
    </recommendedName>
    <alternativeName>
        <fullName evidence="8">Peroxidase/catalase</fullName>
    </alternativeName>
</protein>
<comment type="caution">
    <text evidence="8">Lacks conserved residue(s) required for the propagation of feature annotation.</text>
</comment>
<comment type="PTM">
    <text evidence="8">Formation of the three residue Trp-Tyr-Met cross-link is important for the catalase, but not the peroxidase activity of the enzyme.</text>
</comment>
<keyword evidence="1 8" id="KW-0575">Peroxidase</keyword>
<evidence type="ECO:0000256" key="5">
    <source>
        <dbReference type="ARBA" id="ARBA00023004"/>
    </source>
</evidence>
<dbReference type="Pfam" id="PF00141">
    <property type="entry name" value="peroxidase"/>
    <property type="match status" value="2"/>
</dbReference>
<dbReference type="InterPro" id="IPR019793">
    <property type="entry name" value="Peroxidases_heam-ligand_BS"/>
</dbReference>
<dbReference type="EMBL" id="JAVRIA010000004">
    <property type="protein sequence ID" value="MDT0558743.1"/>
    <property type="molecule type" value="Genomic_DNA"/>
</dbReference>
<feature type="binding site" description="axial binding residue" evidence="8">
    <location>
        <position position="266"/>
    </location>
    <ligand>
        <name>heme b</name>
        <dbReference type="ChEBI" id="CHEBI:60344"/>
    </ligand>
    <ligandPart>
        <name>Fe</name>
        <dbReference type="ChEBI" id="CHEBI:18248"/>
    </ligandPart>
</feature>
<evidence type="ECO:0000256" key="9">
    <source>
        <dbReference type="RuleBase" id="RU003451"/>
    </source>
</evidence>
<proteinExistence type="inferred from homology"/>
<gene>
    <name evidence="8 12" type="primary">katG</name>
    <name evidence="12" type="ORF">RM697_08795</name>
</gene>
<dbReference type="InterPro" id="IPR010255">
    <property type="entry name" value="Haem_peroxidase_sf"/>
</dbReference>
<keyword evidence="6 8" id="KW-0376">Hydrogen peroxide</keyword>
<evidence type="ECO:0000256" key="10">
    <source>
        <dbReference type="SAM" id="MobiDB-lite"/>
    </source>
</evidence>
<accession>A0ABU2YKQ1</accession>
<dbReference type="Proteomes" id="UP001259492">
    <property type="component" value="Unassembled WGS sequence"/>
</dbReference>
<dbReference type="CDD" id="cd08200">
    <property type="entry name" value="catalase_peroxidase_2"/>
    <property type="match status" value="1"/>
</dbReference>
<dbReference type="HAMAP" id="MF_01961">
    <property type="entry name" value="Catal_peroxid"/>
    <property type="match status" value="1"/>
</dbReference>
<feature type="region of interest" description="Disordered" evidence="10">
    <location>
        <begin position="1"/>
        <end position="28"/>
    </location>
</feature>
<comment type="similarity">
    <text evidence="8 9">Belongs to the peroxidase family. Peroxidase/catalase subfamily.</text>
</comment>
<dbReference type="SUPFAM" id="SSF48113">
    <property type="entry name" value="Heme-dependent peroxidases"/>
    <property type="match status" value="2"/>
</dbReference>
<keyword evidence="2 8" id="KW-0349">Heme</keyword>
<dbReference type="PROSITE" id="PS00436">
    <property type="entry name" value="PEROXIDASE_2"/>
    <property type="match status" value="1"/>
</dbReference>
<comment type="subunit">
    <text evidence="8">Homodimer or homotetramer.</text>
</comment>
<dbReference type="InterPro" id="IPR019794">
    <property type="entry name" value="Peroxidases_AS"/>
</dbReference>
<dbReference type="EC" id="1.11.1.21" evidence="8 9"/>
<evidence type="ECO:0000313" key="13">
    <source>
        <dbReference type="Proteomes" id="UP001259492"/>
    </source>
</evidence>
<name>A0ABU2YKQ1_9FLAO</name>
<evidence type="ECO:0000256" key="2">
    <source>
        <dbReference type="ARBA" id="ARBA00022617"/>
    </source>
</evidence>
<dbReference type="Gene3D" id="1.10.420.10">
    <property type="entry name" value="Peroxidase, domain 2"/>
    <property type="match status" value="2"/>
</dbReference>
<dbReference type="PRINTS" id="PR00460">
    <property type="entry name" value="BPEROXIDASE"/>
</dbReference>
<evidence type="ECO:0000256" key="4">
    <source>
        <dbReference type="ARBA" id="ARBA00023002"/>
    </source>
</evidence>
<dbReference type="PROSITE" id="PS50873">
    <property type="entry name" value="PEROXIDASE_4"/>
    <property type="match status" value="1"/>
</dbReference>
<dbReference type="NCBIfam" id="NF011635">
    <property type="entry name" value="PRK15061.1"/>
    <property type="match status" value="1"/>
</dbReference>
<comment type="cofactor">
    <cofactor evidence="8">
        <name>heme b</name>
        <dbReference type="ChEBI" id="CHEBI:60344"/>
    </cofactor>
    <text evidence="8">Binds 1 heme b (iron(II)-protoporphyrin IX) group per dimer.</text>
</comment>
<comment type="caution">
    <text evidence="12">The sequence shown here is derived from an EMBL/GenBank/DDBJ whole genome shotgun (WGS) entry which is preliminary data.</text>
</comment>
<keyword evidence="4 8" id="KW-0560">Oxidoreductase</keyword>
<comment type="function">
    <text evidence="8">Bifunctional enzyme with both catalase and broad-spectrum peroxidase activity.</text>
</comment>
<evidence type="ECO:0000256" key="1">
    <source>
        <dbReference type="ARBA" id="ARBA00022559"/>
    </source>
</evidence>
<evidence type="ECO:0000256" key="6">
    <source>
        <dbReference type="ARBA" id="ARBA00023324"/>
    </source>
</evidence>
<evidence type="ECO:0000313" key="12">
    <source>
        <dbReference type="EMBL" id="MDT0558743.1"/>
    </source>
</evidence>
<feature type="site" description="Transition state stabilizer" evidence="8">
    <location>
        <position position="97"/>
    </location>
</feature>
<dbReference type="RefSeq" id="WP_311427508.1">
    <property type="nucleotide sequence ID" value="NZ_JAVRIA010000004.1"/>
</dbReference>
<keyword evidence="3 8" id="KW-0479">Metal-binding</keyword>
<keyword evidence="5 8" id="KW-0408">Iron</keyword>
<evidence type="ECO:0000259" key="11">
    <source>
        <dbReference type="PROSITE" id="PS50873"/>
    </source>
</evidence>